<dbReference type="AlphaFoldDB" id="A0A0B1S6G1"/>
<dbReference type="OrthoDB" id="5811900at2759"/>
<proteinExistence type="predicted"/>
<gene>
    <name evidence="1" type="ORF">OESDEN_19386</name>
</gene>
<reference evidence="1 2" key="1">
    <citation type="submission" date="2014-03" db="EMBL/GenBank/DDBJ databases">
        <title>Draft genome of the hookworm Oesophagostomum dentatum.</title>
        <authorList>
            <person name="Mitreva M."/>
        </authorList>
    </citation>
    <scope>NUCLEOTIDE SEQUENCE [LARGE SCALE GENOMIC DNA]</scope>
    <source>
        <strain evidence="1 2">OD-Hann</strain>
    </source>
</reference>
<keyword evidence="2" id="KW-1185">Reference proteome</keyword>
<name>A0A0B1S6G1_OESDE</name>
<organism evidence="1 2">
    <name type="scientific">Oesophagostomum dentatum</name>
    <name type="common">Nodular worm</name>
    <dbReference type="NCBI Taxonomy" id="61180"/>
    <lineage>
        <taxon>Eukaryota</taxon>
        <taxon>Metazoa</taxon>
        <taxon>Ecdysozoa</taxon>
        <taxon>Nematoda</taxon>
        <taxon>Chromadorea</taxon>
        <taxon>Rhabditida</taxon>
        <taxon>Rhabditina</taxon>
        <taxon>Rhabditomorpha</taxon>
        <taxon>Strongyloidea</taxon>
        <taxon>Strongylidae</taxon>
        <taxon>Oesophagostomum</taxon>
    </lineage>
</organism>
<dbReference type="Proteomes" id="UP000053660">
    <property type="component" value="Unassembled WGS sequence"/>
</dbReference>
<evidence type="ECO:0000313" key="2">
    <source>
        <dbReference type="Proteomes" id="UP000053660"/>
    </source>
</evidence>
<accession>A0A0B1S6G1</accession>
<feature type="non-terminal residue" evidence="1">
    <location>
        <position position="68"/>
    </location>
</feature>
<dbReference type="EMBL" id="KN596540">
    <property type="protein sequence ID" value="KHJ80933.1"/>
    <property type="molecule type" value="Genomic_DNA"/>
</dbReference>
<sequence>MASTSKQSYGTATYAIGRHRKNKVFIWQSRKEHGRVYEFLVSSKFRIPGVVSWKCMDCMQIRAKLEEG</sequence>
<protein>
    <submittedName>
        <fullName evidence="1">Uncharacterized protein</fullName>
    </submittedName>
</protein>
<evidence type="ECO:0000313" key="1">
    <source>
        <dbReference type="EMBL" id="KHJ80933.1"/>
    </source>
</evidence>